<feature type="transmembrane region" description="Helical" evidence="1">
    <location>
        <begin position="45"/>
        <end position="69"/>
    </location>
</feature>
<organism evidence="2 3">
    <name type="scientific">Cymbomonas tetramitiformis</name>
    <dbReference type="NCBI Taxonomy" id="36881"/>
    <lineage>
        <taxon>Eukaryota</taxon>
        <taxon>Viridiplantae</taxon>
        <taxon>Chlorophyta</taxon>
        <taxon>Pyramimonadophyceae</taxon>
        <taxon>Pyramimonadales</taxon>
        <taxon>Pyramimonadaceae</taxon>
        <taxon>Cymbomonas</taxon>
    </lineage>
</organism>
<sequence length="181" mass="19941">MSFHKYESLNYVEETSHARSANPLWRFDQYNHPREIPRRRTLAKWIITFILGTTMAFTSLAMAAASTNIQGVKLWFIFNAFGTASLPTLTSIFLCFAASNLLFSLLATAIVMIAGRGVSQSTVFEVVVRNRPNTTCKNANAAIAPEPRTIVLSIGRELVNRAAGGNTLCTRVALGLVKSMR</sequence>
<protein>
    <submittedName>
        <fullName evidence="2">Uncharacterized protein</fullName>
    </submittedName>
</protein>
<dbReference type="AlphaFoldDB" id="A0AAE0F8P8"/>
<proteinExistence type="predicted"/>
<evidence type="ECO:0000256" key="1">
    <source>
        <dbReference type="SAM" id="Phobius"/>
    </source>
</evidence>
<dbReference type="SUPFAM" id="SSF81340">
    <property type="entry name" value="Clc chloride channel"/>
    <property type="match status" value="1"/>
</dbReference>
<evidence type="ECO:0000313" key="2">
    <source>
        <dbReference type="EMBL" id="KAK3255044.1"/>
    </source>
</evidence>
<dbReference type="InterPro" id="IPR014743">
    <property type="entry name" value="Cl-channel_core"/>
</dbReference>
<keyword evidence="1" id="KW-0812">Transmembrane</keyword>
<keyword evidence="3" id="KW-1185">Reference proteome</keyword>
<keyword evidence="1" id="KW-0472">Membrane</keyword>
<evidence type="ECO:0000313" key="3">
    <source>
        <dbReference type="Proteomes" id="UP001190700"/>
    </source>
</evidence>
<name>A0AAE0F8P8_9CHLO</name>
<accession>A0AAE0F8P8</accession>
<keyword evidence="1" id="KW-1133">Transmembrane helix</keyword>
<dbReference type="EMBL" id="LGRX02022872">
    <property type="protein sequence ID" value="KAK3255044.1"/>
    <property type="molecule type" value="Genomic_DNA"/>
</dbReference>
<feature type="transmembrane region" description="Helical" evidence="1">
    <location>
        <begin position="89"/>
        <end position="114"/>
    </location>
</feature>
<gene>
    <name evidence="2" type="ORF">CYMTET_35761</name>
</gene>
<dbReference type="Proteomes" id="UP001190700">
    <property type="component" value="Unassembled WGS sequence"/>
</dbReference>
<reference evidence="2 3" key="1">
    <citation type="journal article" date="2015" name="Genome Biol. Evol.">
        <title>Comparative Genomics of a Bacterivorous Green Alga Reveals Evolutionary Causalities and Consequences of Phago-Mixotrophic Mode of Nutrition.</title>
        <authorList>
            <person name="Burns J.A."/>
            <person name="Paasch A."/>
            <person name="Narechania A."/>
            <person name="Kim E."/>
        </authorList>
    </citation>
    <scope>NUCLEOTIDE SEQUENCE [LARGE SCALE GENOMIC DNA]</scope>
    <source>
        <strain evidence="2 3">PLY_AMNH</strain>
    </source>
</reference>
<comment type="caution">
    <text evidence="2">The sequence shown here is derived from an EMBL/GenBank/DDBJ whole genome shotgun (WGS) entry which is preliminary data.</text>
</comment>